<evidence type="ECO:0000259" key="4">
    <source>
        <dbReference type="Pfam" id="PF08263"/>
    </source>
</evidence>
<feature type="domain" description="Leucine-rich repeat-containing N-terminal plant-type" evidence="4">
    <location>
        <begin position="32"/>
        <end position="70"/>
    </location>
</feature>
<protein>
    <recommendedName>
        <fullName evidence="4">Leucine-rich repeat-containing N-terminal plant-type domain-containing protein</fullName>
    </recommendedName>
</protein>
<keyword evidence="2" id="KW-0677">Repeat</keyword>
<sequence length="97" mass="10655">MMKIGLRLSGFVYAAAAYCILLHLAVAQITDPSEVSALGAVKNSLSDPMKHRRNWERGDPCTSNWTGVLCFDAVLNDGYLHVREPYVLSIGLSPSKF</sequence>
<dbReference type="EMBL" id="JANJYJ010000005">
    <property type="protein sequence ID" value="KAK3212838.1"/>
    <property type="molecule type" value="Genomic_DNA"/>
</dbReference>
<dbReference type="AlphaFoldDB" id="A0AAE0AFW0"/>
<dbReference type="Proteomes" id="UP001281410">
    <property type="component" value="Unassembled WGS sequence"/>
</dbReference>
<evidence type="ECO:0000313" key="5">
    <source>
        <dbReference type="EMBL" id="KAK3212838.1"/>
    </source>
</evidence>
<keyword evidence="3" id="KW-0732">Signal</keyword>
<name>A0AAE0AFW0_9ROSI</name>
<evidence type="ECO:0000256" key="2">
    <source>
        <dbReference type="ARBA" id="ARBA00022737"/>
    </source>
</evidence>
<keyword evidence="1" id="KW-0433">Leucine-rich repeat</keyword>
<evidence type="ECO:0000313" key="6">
    <source>
        <dbReference type="Proteomes" id="UP001281410"/>
    </source>
</evidence>
<keyword evidence="6" id="KW-1185">Reference proteome</keyword>
<reference evidence="5" key="1">
    <citation type="journal article" date="2023" name="Plant J.">
        <title>Genome sequences and population genomics provide insights into the demographic history, inbreeding, and mutation load of two 'living fossil' tree species of Dipteronia.</title>
        <authorList>
            <person name="Feng Y."/>
            <person name="Comes H.P."/>
            <person name="Chen J."/>
            <person name="Zhu S."/>
            <person name="Lu R."/>
            <person name="Zhang X."/>
            <person name="Li P."/>
            <person name="Qiu J."/>
            <person name="Olsen K.M."/>
            <person name="Qiu Y."/>
        </authorList>
    </citation>
    <scope>NUCLEOTIDE SEQUENCE</scope>
    <source>
        <strain evidence="5">NBL</strain>
    </source>
</reference>
<proteinExistence type="predicted"/>
<dbReference type="Pfam" id="PF08263">
    <property type="entry name" value="LRRNT_2"/>
    <property type="match status" value="1"/>
</dbReference>
<accession>A0AAE0AFW0</accession>
<dbReference type="InterPro" id="IPR013210">
    <property type="entry name" value="LRR_N_plant-typ"/>
</dbReference>
<gene>
    <name evidence="5" type="ORF">Dsin_017544</name>
</gene>
<evidence type="ECO:0000256" key="1">
    <source>
        <dbReference type="ARBA" id="ARBA00022614"/>
    </source>
</evidence>
<comment type="caution">
    <text evidence="5">The sequence shown here is derived from an EMBL/GenBank/DDBJ whole genome shotgun (WGS) entry which is preliminary data.</text>
</comment>
<feature type="chain" id="PRO_5042140173" description="Leucine-rich repeat-containing N-terminal plant-type domain-containing protein" evidence="3">
    <location>
        <begin position="28"/>
        <end position="97"/>
    </location>
</feature>
<feature type="signal peptide" evidence="3">
    <location>
        <begin position="1"/>
        <end position="27"/>
    </location>
</feature>
<organism evidence="5 6">
    <name type="scientific">Dipteronia sinensis</name>
    <dbReference type="NCBI Taxonomy" id="43782"/>
    <lineage>
        <taxon>Eukaryota</taxon>
        <taxon>Viridiplantae</taxon>
        <taxon>Streptophyta</taxon>
        <taxon>Embryophyta</taxon>
        <taxon>Tracheophyta</taxon>
        <taxon>Spermatophyta</taxon>
        <taxon>Magnoliopsida</taxon>
        <taxon>eudicotyledons</taxon>
        <taxon>Gunneridae</taxon>
        <taxon>Pentapetalae</taxon>
        <taxon>rosids</taxon>
        <taxon>malvids</taxon>
        <taxon>Sapindales</taxon>
        <taxon>Sapindaceae</taxon>
        <taxon>Hippocastanoideae</taxon>
        <taxon>Acereae</taxon>
        <taxon>Dipteronia</taxon>
    </lineage>
</organism>
<evidence type="ECO:0000256" key="3">
    <source>
        <dbReference type="SAM" id="SignalP"/>
    </source>
</evidence>